<dbReference type="InterPro" id="IPR000884">
    <property type="entry name" value="TSP1_rpt"/>
</dbReference>
<dbReference type="SMART" id="SM00209">
    <property type="entry name" value="TSP1"/>
    <property type="match status" value="1"/>
</dbReference>
<dbReference type="Pfam" id="PF00090">
    <property type="entry name" value="TSP_1"/>
    <property type="match status" value="1"/>
</dbReference>
<protein>
    <submittedName>
        <fullName evidence="1">Uncharacterized protein</fullName>
    </submittedName>
</protein>
<dbReference type="SUPFAM" id="SSF82895">
    <property type="entry name" value="TSP-1 type 1 repeat"/>
    <property type="match status" value="1"/>
</dbReference>
<gene>
    <name evidence="1" type="ORF">GSOID_T00003717001</name>
</gene>
<keyword evidence="2" id="KW-1185">Reference proteome</keyword>
<organism evidence="1">
    <name type="scientific">Oikopleura dioica</name>
    <name type="common">Tunicate</name>
    <dbReference type="NCBI Taxonomy" id="34765"/>
    <lineage>
        <taxon>Eukaryota</taxon>
        <taxon>Metazoa</taxon>
        <taxon>Chordata</taxon>
        <taxon>Tunicata</taxon>
        <taxon>Appendicularia</taxon>
        <taxon>Copelata</taxon>
        <taxon>Oikopleuridae</taxon>
        <taxon>Oikopleura</taxon>
    </lineage>
</organism>
<reference evidence="1" key="1">
    <citation type="journal article" date="2010" name="Science">
        <title>Plasticity of animal genome architecture unmasked by rapid evolution of a pelagic tunicate.</title>
        <authorList>
            <person name="Denoeud F."/>
            <person name="Henriet S."/>
            <person name="Mungpakdee S."/>
            <person name="Aury J.M."/>
            <person name="Da Silva C."/>
            <person name="Brinkmann H."/>
            <person name="Mikhaleva J."/>
            <person name="Olsen L.C."/>
            <person name="Jubin C."/>
            <person name="Canestro C."/>
            <person name="Bouquet J.M."/>
            <person name="Danks G."/>
            <person name="Poulain J."/>
            <person name="Campsteijn C."/>
            <person name="Adamski M."/>
            <person name="Cross I."/>
            <person name="Yadetie F."/>
            <person name="Muffato M."/>
            <person name="Louis A."/>
            <person name="Butcher S."/>
            <person name="Tsagkogeorga G."/>
            <person name="Konrad A."/>
            <person name="Singh S."/>
            <person name="Jensen M.F."/>
            <person name="Cong E.H."/>
            <person name="Eikeseth-Otteraa H."/>
            <person name="Noel B."/>
            <person name="Anthouard V."/>
            <person name="Porcel B.M."/>
            <person name="Kachouri-Lafond R."/>
            <person name="Nishino A."/>
            <person name="Ugolini M."/>
            <person name="Chourrout P."/>
            <person name="Nishida H."/>
            <person name="Aasland R."/>
            <person name="Huzurbazar S."/>
            <person name="Westhof E."/>
            <person name="Delsuc F."/>
            <person name="Lehrach H."/>
            <person name="Reinhardt R."/>
            <person name="Weissenbach J."/>
            <person name="Roy S.W."/>
            <person name="Artiguenave F."/>
            <person name="Postlethwait J.H."/>
            <person name="Manak J.R."/>
            <person name="Thompson E.M."/>
            <person name="Jaillon O."/>
            <person name="Du Pasquier L."/>
            <person name="Boudinot P."/>
            <person name="Liberles D.A."/>
            <person name="Volff J.N."/>
            <person name="Philippe H."/>
            <person name="Lenhard B."/>
            <person name="Roest Crollius H."/>
            <person name="Wincker P."/>
            <person name="Chourrout D."/>
        </authorList>
    </citation>
    <scope>NUCLEOTIDE SEQUENCE [LARGE SCALE GENOMIC DNA]</scope>
</reference>
<evidence type="ECO:0000313" key="1">
    <source>
        <dbReference type="EMBL" id="CBY18849.1"/>
    </source>
</evidence>
<proteinExistence type="predicted"/>
<dbReference type="Gene3D" id="2.20.100.10">
    <property type="entry name" value="Thrombospondin type-1 (TSP1) repeat"/>
    <property type="match status" value="1"/>
</dbReference>
<name>E4X826_OIKDI</name>
<dbReference type="EMBL" id="FN653028">
    <property type="protein sequence ID" value="CBY18849.1"/>
    <property type="molecule type" value="Genomic_DNA"/>
</dbReference>
<dbReference type="Proteomes" id="UP000001307">
    <property type="component" value="Unassembled WGS sequence"/>
</dbReference>
<evidence type="ECO:0000313" key="2">
    <source>
        <dbReference type="Proteomes" id="UP000001307"/>
    </source>
</evidence>
<dbReference type="PROSITE" id="PS50092">
    <property type="entry name" value="TSP1"/>
    <property type="match status" value="1"/>
</dbReference>
<accession>E4X826</accession>
<sequence length="229" mass="25754">MFETTSSFISSIDITTTIALSDSETTTDIGFQIASISWAAWSSWSACSQTCGNAFSVRTRSCPVINLCHGNSAETGVCLVPPCQKFSSLLPQGFIDAVELEDIESSHWNEENQEESNKSPWKFAWHDKCQSKFNTTPRETQTGTVRCERHSCRLICNDADMVIEGRERVTCKFLGSNHRPVWSGKLGLVNNHLNEKLMFKLVPIVPESNIQNRPSRQAFLQLSKVTRWC</sequence>
<dbReference type="OrthoDB" id="10529161at2759"/>
<dbReference type="AlphaFoldDB" id="E4X826"/>
<dbReference type="InterPro" id="IPR036383">
    <property type="entry name" value="TSP1_rpt_sf"/>
</dbReference>
<dbReference type="InParanoid" id="E4X826"/>